<keyword evidence="8 13" id="KW-0460">Magnesium</keyword>
<dbReference type="eggNOG" id="KOG0208">
    <property type="taxonomic scope" value="Eukaryota"/>
</dbReference>
<dbReference type="PANTHER" id="PTHR45630">
    <property type="entry name" value="CATION-TRANSPORTING ATPASE-RELATED"/>
    <property type="match status" value="1"/>
</dbReference>
<evidence type="ECO:0000256" key="1">
    <source>
        <dbReference type="ARBA" id="ARBA00004141"/>
    </source>
</evidence>
<dbReference type="Proteomes" id="UP000095282">
    <property type="component" value="Unplaced"/>
</dbReference>
<keyword evidence="3" id="KW-0597">Phosphoprotein</keyword>
<feature type="transmembrane region" description="Helical" evidence="13">
    <location>
        <begin position="408"/>
        <end position="428"/>
    </location>
</feature>
<dbReference type="Gene3D" id="3.40.1110.10">
    <property type="entry name" value="Calcium-transporting ATPase, cytoplasmic domain N"/>
    <property type="match status" value="1"/>
</dbReference>
<feature type="transmembrane region" description="Helical" evidence="13">
    <location>
        <begin position="1040"/>
        <end position="1059"/>
    </location>
</feature>
<dbReference type="GO" id="GO:0016887">
    <property type="term" value="F:ATP hydrolysis activity"/>
    <property type="evidence" value="ECO:0007669"/>
    <property type="project" value="InterPro"/>
</dbReference>
<dbReference type="EC" id="7.2.2.-" evidence="13"/>
<keyword evidence="10 13" id="KW-1133">Transmembrane helix</keyword>
<dbReference type="Gene3D" id="2.70.150.10">
    <property type="entry name" value="Calcium-transporting ATPase, cytoplasmic transduction domain A"/>
    <property type="match status" value="1"/>
</dbReference>
<dbReference type="InterPro" id="IPR018303">
    <property type="entry name" value="ATPase_P-typ_P_site"/>
</dbReference>
<dbReference type="Pfam" id="PF13246">
    <property type="entry name" value="Cation_ATPase"/>
    <property type="match status" value="1"/>
</dbReference>
<dbReference type="FunFam" id="3.40.1110.10:FF:000130">
    <property type="entry name" value="Cation-transporting ATPase"/>
    <property type="match status" value="1"/>
</dbReference>
<keyword evidence="5 13" id="KW-0479">Metal-binding</keyword>
<keyword evidence="16" id="KW-1185">Reference proteome</keyword>
<feature type="transmembrane region" description="Helical" evidence="13">
    <location>
        <begin position="999"/>
        <end position="1020"/>
    </location>
</feature>
<comment type="similarity">
    <text evidence="2 13">Belongs to the cation transport ATPase (P-type) (TC 3.A.3) family. Type V subfamily.</text>
</comment>
<evidence type="ECO:0000256" key="9">
    <source>
        <dbReference type="ARBA" id="ARBA00022967"/>
    </source>
</evidence>
<dbReference type="PANTHER" id="PTHR45630:SF9">
    <property type="entry name" value="CATION-TRANSPORTING ATPASE CATP-5"/>
    <property type="match status" value="1"/>
</dbReference>
<dbReference type="NCBIfam" id="TIGR01494">
    <property type="entry name" value="ATPase_P-type"/>
    <property type="match status" value="3"/>
</dbReference>
<dbReference type="SUPFAM" id="SSF81665">
    <property type="entry name" value="Calcium ATPase, transmembrane domain M"/>
    <property type="match status" value="1"/>
</dbReference>
<dbReference type="PRINTS" id="PR00119">
    <property type="entry name" value="CATATPASE"/>
</dbReference>
<dbReference type="FunFam" id="3.40.50.1000:FF:000068">
    <property type="entry name" value="Cation-transporting ATPase"/>
    <property type="match status" value="1"/>
</dbReference>
<dbReference type="SUPFAM" id="SSF81653">
    <property type="entry name" value="Calcium ATPase, transduction domain A"/>
    <property type="match status" value="1"/>
</dbReference>
<feature type="transmembrane region" description="Helical" evidence="13">
    <location>
        <begin position="923"/>
        <end position="940"/>
    </location>
</feature>
<evidence type="ECO:0000256" key="3">
    <source>
        <dbReference type="ARBA" id="ARBA00022553"/>
    </source>
</evidence>
<evidence type="ECO:0000256" key="13">
    <source>
        <dbReference type="RuleBase" id="RU362082"/>
    </source>
</evidence>
<dbReference type="Gene3D" id="3.40.50.1000">
    <property type="entry name" value="HAD superfamily/HAD-like"/>
    <property type="match status" value="1"/>
</dbReference>
<evidence type="ECO:0000256" key="2">
    <source>
        <dbReference type="ARBA" id="ARBA00006000"/>
    </source>
</evidence>
<evidence type="ECO:0000313" key="16">
    <source>
        <dbReference type="Proteomes" id="UP000095282"/>
    </source>
</evidence>
<feature type="transmembrane region" description="Helical" evidence="13">
    <location>
        <begin position="59"/>
        <end position="79"/>
    </location>
</feature>
<keyword evidence="11 13" id="KW-0472">Membrane</keyword>
<feature type="transmembrane region" description="Helical" evidence="13">
    <location>
        <begin position="1112"/>
        <end position="1130"/>
    </location>
</feature>
<dbReference type="Gene3D" id="1.20.1110.10">
    <property type="entry name" value="Calcium-transporting ATPase, transmembrane domain"/>
    <property type="match status" value="1"/>
</dbReference>
<dbReference type="InterPro" id="IPR023299">
    <property type="entry name" value="ATPase_P-typ_cyto_dom_N"/>
</dbReference>
<dbReference type="GO" id="GO:0019829">
    <property type="term" value="F:ATPase-coupled monoatomic cation transmembrane transporter activity"/>
    <property type="evidence" value="ECO:0007669"/>
    <property type="project" value="UniProtKB-UniRule"/>
</dbReference>
<dbReference type="InterPro" id="IPR023214">
    <property type="entry name" value="HAD_sf"/>
</dbReference>
<dbReference type="GO" id="GO:0005886">
    <property type="term" value="C:plasma membrane"/>
    <property type="evidence" value="ECO:0007669"/>
    <property type="project" value="UniProtKB-ARBA"/>
</dbReference>
<dbReference type="InterPro" id="IPR023298">
    <property type="entry name" value="ATPase_P-typ_TM_dom_sf"/>
</dbReference>
<dbReference type="GO" id="GO:0046872">
    <property type="term" value="F:metal ion binding"/>
    <property type="evidence" value="ECO:0007669"/>
    <property type="project" value="UniProtKB-UniRule"/>
</dbReference>
<dbReference type="InterPro" id="IPR006544">
    <property type="entry name" value="P-type_TPase_V"/>
</dbReference>
<sequence>MQITLCDLKKPNFRGYNSIDMKTEKDNPKGQTSFNQTRLNIGEETCDLYAYKETTIRTIAFWTLTVLTLGLYRLLAYWIKSWLIKIRFEPVSHDHADYVLVKDTHGTKTIKRIFTTVCEKGQAFFVRPTRNGTLEKLNHIRYFTYRKIKYIWYEKEKEWINPADLDSIAPFNSYKNCAADVIGLGGEEVVSRRNIYNSNTLILLLTPILVILVKEVLSPFYVFQALSVGLWYSDNYAYYASVIVIITVGSAGYAVWATRSQEKRIRNMVGDTVTVMIRRNGQDISVDASELVPHDIMILPSHNFVLPCDCLLVNGTVIVNEAMLTGESVPVTKASLKEADECGPDIRLSSEHNRHTLFCGTTLLQTRNFKGQPVMAKVIRTGFSTLKGQLVRSILYPRPVDKDALKDMIVFIGVLGSIALCGFAYTVGMMISRKESLKHIIIRSLDIITIVVPPALPAAMSVGVMNANSRLRKKKIFCTSPTTINVCGQINVACFDKTGTLTEDGLDFCCLRAVTVNGDGKAEFTTEFEDLDPAKLSGQKANLNVIIAAASCHSLTRIDGFLHGDPLELILVEKSGWTIEEAVNSDEETQDFDNVQPTVLRPPPEHAAYHPENHEYSVIKQHPFNSGLQRMSVIISTPSEHSAHEMMVFTKGSPEMIASLCLPETLPKNYMDIVDEYAQRGYRLIAVACKTVHMNFARALKTPRNIMESDLEFLGLIVMENRLKDITLKIINELSIANIRCVMVTGDNLLTAMSVARECGIIRPTKKAYLITHSKTEKDDLGRSKLYITESVSSSETDIDTDSEVKAFDKKVSLQRSTYQMAIAGPTYTVITHEYPELLDRVTAMCDVYARMAPDQKAQLIGALQKIGAKVSMCGDGANDCAALKAAHAGISLSQAEASIAAPFTSNVPDISCVPEVIKEGRCALVTSYAVSKYMAAYSLNEFLSVMLLYNDGTNISDGQFLYIDLVLITLVALFLGNTGASKKLSASPPPSRLATSSFYFSVLGQLALNIATQVPAYVIVRSQSWYVPNPEELDNTTTMIGTAVFYTSCMMYLGYAFIYSKGYPYRRSIFTNWLLIAIIFVIGLVNFVMLFTNISFLMNLMGFIKIPSWDMRIILLLISLSGVFISLLYEHFFVEKIIAVHFENYLKNRRLRKNDPTIPAYEKILVSIGNSPLWFEREITNYRKETMESKC</sequence>
<dbReference type="InterPro" id="IPR008250">
    <property type="entry name" value="ATPase_P-typ_transduc_dom_A_sf"/>
</dbReference>
<dbReference type="InterPro" id="IPR047819">
    <property type="entry name" value="P5A-ATPase_N"/>
</dbReference>
<dbReference type="GO" id="GO:0005524">
    <property type="term" value="F:ATP binding"/>
    <property type="evidence" value="ECO:0007669"/>
    <property type="project" value="UniProtKB-UniRule"/>
</dbReference>
<evidence type="ECO:0000256" key="11">
    <source>
        <dbReference type="ARBA" id="ARBA00023136"/>
    </source>
</evidence>
<organism evidence="16 17">
    <name type="scientific">Caenorhabditis tropicalis</name>
    <dbReference type="NCBI Taxonomy" id="1561998"/>
    <lineage>
        <taxon>Eukaryota</taxon>
        <taxon>Metazoa</taxon>
        <taxon>Ecdysozoa</taxon>
        <taxon>Nematoda</taxon>
        <taxon>Chromadorea</taxon>
        <taxon>Rhabditida</taxon>
        <taxon>Rhabditina</taxon>
        <taxon>Rhabditomorpha</taxon>
        <taxon>Rhabditoidea</taxon>
        <taxon>Rhabditidae</taxon>
        <taxon>Peloderinae</taxon>
        <taxon>Caenorhabditis</taxon>
    </lineage>
</organism>
<proteinExistence type="inferred from homology"/>
<feature type="transmembrane region" description="Helical" evidence="13">
    <location>
        <begin position="440"/>
        <end position="465"/>
    </location>
</feature>
<evidence type="ECO:0000256" key="4">
    <source>
        <dbReference type="ARBA" id="ARBA00022692"/>
    </source>
</evidence>
<keyword evidence="6 13" id="KW-0547">Nucleotide-binding</keyword>
<dbReference type="GO" id="GO:0015662">
    <property type="term" value="F:P-type ion transporter activity"/>
    <property type="evidence" value="ECO:0007669"/>
    <property type="project" value="InterPro"/>
</dbReference>
<keyword evidence="4 13" id="KW-0812">Transmembrane</keyword>
<evidence type="ECO:0000259" key="15">
    <source>
        <dbReference type="Pfam" id="PF12409"/>
    </source>
</evidence>
<dbReference type="GO" id="GO:0006874">
    <property type="term" value="P:intracellular calcium ion homeostasis"/>
    <property type="evidence" value="ECO:0007669"/>
    <property type="project" value="TreeGrafter"/>
</dbReference>
<evidence type="ECO:0000256" key="5">
    <source>
        <dbReference type="ARBA" id="ARBA00022723"/>
    </source>
</evidence>
<dbReference type="CDD" id="cd07542">
    <property type="entry name" value="P-type_ATPase_cation"/>
    <property type="match status" value="1"/>
</dbReference>
<dbReference type="WBParaSite" id="Csp11.Scaffold630.g18867.t1">
    <property type="protein sequence ID" value="Csp11.Scaffold630.g18867.t1"/>
    <property type="gene ID" value="Csp11.Scaffold630.g18867"/>
</dbReference>
<evidence type="ECO:0000256" key="6">
    <source>
        <dbReference type="ARBA" id="ARBA00022741"/>
    </source>
</evidence>
<evidence type="ECO:0000256" key="8">
    <source>
        <dbReference type="ARBA" id="ARBA00022842"/>
    </source>
</evidence>
<dbReference type="InterPro" id="IPR001757">
    <property type="entry name" value="P_typ_ATPase"/>
</dbReference>
<dbReference type="NCBIfam" id="TIGR01657">
    <property type="entry name" value="P-ATPase-V"/>
    <property type="match status" value="1"/>
</dbReference>
<dbReference type="InterPro" id="IPR047821">
    <property type="entry name" value="P5B-type_ATPase"/>
</dbReference>
<dbReference type="Pfam" id="PF00122">
    <property type="entry name" value="E1-E2_ATPase"/>
    <property type="match status" value="1"/>
</dbReference>
<dbReference type="SFLD" id="SFLDG00002">
    <property type="entry name" value="C1.7:_P-type_atpase_like"/>
    <property type="match status" value="1"/>
</dbReference>
<dbReference type="SUPFAM" id="SSF56784">
    <property type="entry name" value="HAD-like"/>
    <property type="match status" value="1"/>
</dbReference>
<dbReference type="GO" id="GO:0015203">
    <property type="term" value="F:polyamine transmembrane transporter activity"/>
    <property type="evidence" value="ECO:0007669"/>
    <property type="project" value="TreeGrafter"/>
</dbReference>
<name>A0A1I7USD6_9PELO</name>
<dbReference type="FunFam" id="1.20.1110.10:FF:000023">
    <property type="entry name" value="Cation-transporting ATPase"/>
    <property type="match status" value="1"/>
</dbReference>
<feature type="transmembrane region" description="Helical" evidence="13">
    <location>
        <begin position="236"/>
        <end position="256"/>
    </location>
</feature>
<evidence type="ECO:0000313" key="17">
    <source>
        <dbReference type="WBParaSite" id="Csp11.Scaffold630.g18867.t1"/>
    </source>
</evidence>
<protein>
    <recommendedName>
        <fullName evidence="13">Cation-transporting ATPase</fullName>
        <ecNumber evidence="13">7.2.2.-</ecNumber>
    </recommendedName>
</protein>
<evidence type="ECO:0000256" key="12">
    <source>
        <dbReference type="ARBA" id="ARBA00049360"/>
    </source>
</evidence>
<comment type="catalytic activity">
    <reaction evidence="12 13">
        <text>ATP + H2O = ADP + phosphate + H(+)</text>
        <dbReference type="Rhea" id="RHEA:13065"/>
        <dbReference type="ChEBI" id="CHEBI:15377"/>
        <dbReference type="ChEBI" id="CHEBI:15378"/>
        <dbReference type="ChEBI" id="CHEBI:30616"/>
        <dbReference type="ChEBI" id="CHEBI:43474"/>
        <dbReference type="ChEBI" id="CHEBI:456216"/>
    </reaction>
</comment>
<feature type="domain" description="P5B-type ATPase N-terminal" evidence="15">
    <location>
        <begin position="44"/>
        <end position="152"/>
    </location>
</feature>
<feature type="transmembrane region" description="Helical" evidence="13">
    <location>
        <begin position="201"/>
        <end position="224"/>
    </location>
</feature>
<dbReference type="STRING" id="1561998.A0A1I7USD6"/>
<dbReference type="InterPro" id="IPR036412">
    <property type="entry name" value="HAD-like_sf"/>
</dbReference>
<evidence type="ECO:0000256" key="10">
    <source>
        <dbReference type="ARBA" id="ARBA00022989"/>
    </source>
</evidence>
<dbReference type="PROSITE" id="PS00154">
    <property type="entry name" value="ATPASE_E1_E2"/>
    <property type="match status" value="1"/>
</dbReference>
<accession>A0A1I7USD6</accession>
<reference evidence="17" key="1">
    <citation type="submission" date="2016-11" db="UniProtKB">
        <authorList>
            <consortium name="WormBaseParasite"/>
        </authorList>
    </citation>
    <scope>IDENTIFICATION</scope>
</reference>
<dbReference type="SFLD" id="SFLDF00027">
    <property type="entry name" value="p-type_atpase"/>
    <property type="match status" value="1"/>
</dbReference>
<dbReference type="InterPro" id="IPR059000">
    <property type="entry name" value="ATPase_P-type_domA"/>
</dbReference>
<comment type="subcellular location">
    <subcellularLocation>
        <location evidence="1 13">Membrane</location>
        <topology evidence="1 13">Multi-pass membrane protein</topology>
    </subcellularLocation>
</comment>
<evidence type="ECO:0000256" key="7">
    <source>
        <dbReference type="ARBA" id="ARBA00022840"/>
    </source>
</evidence>
<feature type="domain" description="P-type ATPase A" evidence="14">
    <location>
        <begin position="271"/>
        <end position="394"/>
    </location>
</feature>
<feature type="transmembrane region" description="Helical" evidence="13">
    <location>
        <begin position="960"/>
        <end position="978"/>
    </location>
</feature>
<dbReference type="SFLD" id="SFLDS00003">
    <property type="entry name" value="Haloacid_Dehalogenase"/>
    <property type="match status" value="1"/>
</dbReference>
<dbReference type="AlphaFoldDB" id="A0A1I7USD6"/>
<dbReference type="SUPFAM" id="SSF81660">
    <property type="entry name" value="Metal cation-transporting ATPase, ATP-binding domain N"/>
    <property type="match status" value="1"/>
</dbReference>
<dbReference type="InterPro" id="IPR044492">
    <property type="entry name" value="P_typ_ATPase_HD_dom"/>
</dbReference>
<evidence type="ECO:0000259" key="14">
    <source>
        <dbReference type="Pfam" id="PF00122"/>
    </source>
</evidence>
<dbReference type="Pfam" id="PF12409">
    <property type="entry name" value="P5-ATPase"/>
    <property type="match status" value="1"/>
</dbReference>
<keyword evidence="7 13" id="KW-0067">ATP-binding</keyword>
<feature type="transmembrane region" description="Helical" evidence="13">
    <location>
        <begin position="1071"/>
        <end position="1092"/>
    </location>
</feature>
<keyword evidence="9 13" id="KW-1278">Translocase</keyword>